<dbReference type="Proteomes" id="UP000285532">
    <property type="component" value="Unassembled WGS sequence"/>
</dbReference>
<sequence length="30" mass="3322">MKHKKALIIAGCLLLLVLLAITAIKIFEFP</sequence>
<comment type="caution">
    <text evidence="1">The sequence shown here is derived from an EMBL/GenBank/DDBJ whole genome shotgun (WGS) entry which is preliminary data.</text>
</comment>
<reference evidence="1 2" key="1">
    <citation type="journal article" date="2018" name="Front. Microbiol.">
        <title>Conversion of Methionine to Cysteine in Lactobacillus paracasei Depends on the Highly Mobile cysK-ctl-cysE Gene Cluster.</title>
        <authorList>
            <person name="Wuthrich D."/>
            <person name="Irmler S."/>
            <person name="Berthoud H."/>
            <person name="Guggenbuhl B."/>
            <person name="Eugster E."/>
            <person name="Bruggmann R."/>
        </authorList>
    </citation>
    <scope>NUCLEOTIDE SEQUENCE [LARGE SCALE GENOMIC DNA]</scope>
    <source>
        <strain evidence="1 2">FAM18172</strain>
    </source>
</reference>
<dbReference type="AlphaFoldDB" id="A0A422M2C0"/>
<evidence type="ECO:0000313" key="1">
    <source>
        <dbReference type="EMBL" id="RND81020.1"/>
    </source>
</evidence>
<organism evidence="1 2">
    <name type="scientific">Lacticaseibacillus paracasei</name>
    <name type="common">Lactobacillus paracasei</name>
    <dbReference type="NCBI Taxonomy" id="1597"/>
    <lineage>
        <taxon>Bacteria</taxon>
        <taxon>Bacillati</taxon>
        <taxon>Bacillota</taxon>
        <taxon>Bacilli</taxon>
        <taxon>Lactobacillales</taxon>
        <taxon>Lactobacillaceae</taxon>
        <taxon>Lacticaseibacillus</taxon>
    </lineage>
</organism>
<dbReference type="EMBL" id="LKFU01000130">
    <property type="protein sequence ID" value="RND81020.1"/>
    <property type="molecule type" value="Genomic_DNA"/>
</dbReference>
<accession>A0A422M2C0</accession>
<name>A0A422M2C0_LACPA</name>
<gene>
    <name evidence="1" type="ORF">FAM18172_03018</name>
</gene>
<protein>
    <submittedName>
        <fullName evidence="1">Uncharacterized protein</fullName>
    </submittedName>
</protein>
<proteinExistence type="predicted"/>
<evidence type="ECO:0000313" key="2">
    <source>
        <dbReference type="Proteomes" id="UP000285532"/>
    </source>
</evidence>